<dbReference type="EMBL" id="JANRHJ010000001">
    <property type="protein sequence ID" value="MCR8872528.1"/>
    <property type="molecule type" value="Genomic_DNA"/>
</dbReference>
<gene>
    <name evidence="9" type="ORF">NW209_00565</name>
</gene>
<protein>
    <submittedName>
        <fullName evidence="9">ABC transporter permease</fullName>
    </submittedName>
</protein>
<dbReference type="Pfam" id="PF02687">
    <property type="entry name" value="FtsX"/>
    <property type="match status" value="1"/>
</dbReference>
<proteinExistence type="predicted"/>
<feature type="domain" description="ABC3 transporter permease C-terminal" evidence="7">
    <location>
        <begin position="291"/>
        <end position="419"/>
    </location>
</feature>
<keyword evidence="4 6" id="KW-1133">Transmembrane helix</keyword>
<feature type="transmembrane region" description="Helical" evidence="6">
    <location>
        <begin position="340"/>
        <end position="366"/>
    </location>
</feature>
<feature type="transmembrane region" description="Helical" evidence="6">
    <location>
        <begin position="287"/>
        <end position="307"/>
    </location>
</feature>
<sequence>MILNYFRQAWTLVRQHKLFTSIYVVGTGLSIALVMTLFIIFYVKFGPVYPEYNRDRTLVIKYMQYYPKSGEKNFRSGGVSQYVMTDLLPGLPHLETIAAMEKAQQIQVGVTGSNQVFKVFSMKVNAGFWKVFTFHFLSGKPFTEADTEAAARVVVISESMARRLFSTVAVTGRDFLIKGRKYRVCGVVQDVSSATPASAADMWLPFVVDKSFTFDEGLRGGLSLYLTAPSKAEKEALKAEVQEAFHKFNTSTKEYVNDLMEQPDDYWKSTFRTDSSKVPDWKGQLRVFAYILLALLFIPAVNLGGMISSRMDTRIAELGIRKAYGATNATLVRQVLTENFLLTFMGGIVGLIVSYLIVVMTGNWILTLFDDRINMSLNPPFLTFEMLFNPYVFGTAFVVCLLLNVISALVPTLLALRNNIVQSLHHKR</sequence>
<evidence type="ECO:0000256" key="4">
    <source>
        <dbReference type="ARBA" id="ARBA00022989"/>
    </source>
</evidence>
<dbReference type="Pfam" id="PF12704">
    <property type="entry name" value="MacB_PCD"/>
    <property type="match status" value="1"/>
</dbReference>
<feature type="transmembrane region" description="Helical" evidence="6">
    <location>
        <begin position="391"/>
        <end position="416"/>
    </location>
</feature>
<name>A0AAW5N4D4_9BACT</name>
<feature type="transmembrane region" description="Helical" evidence="6">
    <location>
        <begin position="21"/>
        <end position="43"/>
    </location>
</feature>
<dbReference type="GO" id="GO:0022857">
    <property type="term" value="F:transmembrane transporter activity"/>
    <property type="evidence" value="ECO:0007669"/>
    <property type="project" value="TreeGrafter"/>
</dbReference>
<keyword evidence="2" id="KW-1003">Cell membrane</keyword>
<feature type="domain" description="MacB-like periplasmic core" evidence="8">
    <location>
        <begin position="21"/>
        <end position="243"/>
    </location>
</feature>
<evidence type="ECO:0000313" key="9">
    <source>
        <dbReference type="EMBL" id="MCR8872528.1"/>
    </source>
</evidence>
<dbReference type="PANTHER" id="PTHR30572">
    <property type="entry name" value="MEMBRANE COMPONENT OF TRANSPORTER-RELATED"/>
    <property type="match status" value="1"/>
</dbReference>
<evidence type="ECO:0000256" key="3">
    <source>
        <dbReference type="ARBA" id="ARBA00022692"/>
    </source>
</evidence>
<dbReference type="InterPro" id="IPR003838">
    <property type="entry name" value="ABC3_permease_C"/>
</dbReference>
<evidence type="ECO:0000259" key="8">
    <source>
        <dbReference type="Pfam" id="PF12704"/>
    </source>
</evidence>
<evidence type="ECO:0000313" key="10">
    <source>
        <dbReference type="Proteomes" id="UP001204579"/>
    </source>
</evidence>
<dbReference type="AlphaFoldDB" id="A0AAW5N4D4"/>
<evidence type="ECO:0000259" key="7">
    <source>
        <dbReference type="Pfam" id="PF02687"/>
    </source>
</evidence>
<keyword evidence="5 6" id="KW-0472">Membrane</keyword>
<evidence type="ECO:0000256" key="5">
    <source>
        <dbReference type="ARBA" id="ARBA00023136"/>
    </source>
</evidence>
<evidence type="ECO:0000256" key="1">
    <source>
        <dbReference type="ARBA" id="ARBA00004651"/>
    </source>
</evidence>
<reference evidence="9 10" key="1">
    <citation type="submission" date="2022-08" db="EMBL/GenBank/DDBJ databases">
        <authorList>
            <person name="Zeman M."/>
            <person name="Kubasova T."/>
        </authorList>
    </citation>
    <scope>NUCLEOTIDE SEQUENCE [LARGE SCALE GENOMIC DNA]</scope>
    <source>
        <strain evidence="9 10">ET62</strain>
    </source>
</reference>
<evidence type="ECO:0000256" key="2">
    <source>
        <dbReference type="ARBA" id="ARBA00022475"/>
    </source>
</evidence>
<dbReference type="Proteomes" id="UP001204579">
    <property type="component" value="Unassembled WGS sequence"/>
</dbReference>
<keyword evidence="10" id="KW-1185">Reference proteome</keyword>
<dbReference type="GO" id="GO:0005886">
    <property type="term" value="C:plasma membrane"/>
    <property type="evidence" value="ECO:0007669"/>
    <property type="project" value="UniProtKB-SubCell"/>
</dbReference>
<dbReference type="InterPro" id="IPR025857">
    <property type="entry name" value="MacB_PCD"/>
</dbReference>
<evidence type="ECO:0000256" key="6">
    <source>
        <dbReference type="SAM" id="Phobius"/>
    </source>
</evidence>
<dbReference type="RefSeq" id="WP_022340576.1">
    <property type="nucleotide sequence ID" value="NZ_DEQE01000025.1"/>
</dbReference>
<accession>A0AAW5N4D4</accession>
<organism evidence="9 10">
    <name type="scientific">Phocaeicola barnesiae</name>
    <dbReference type="NCBI Taxonomy" id="376804"/>
    <lineage>
        <taxon>Bacteria</taxon>
        <taxon>Pseudomonadati</taxon>
        <taxon>Bacteroidota</taxon>
        <taxon>Bacteroidia</taxon>
        <taxon>Bacteroidales</taxon>
        <taxon>Bacteroidaceae</taxon>
        <taxon>Phocaeicola</taxon>
    </lineage>
</organism>
<comment type="subcellular location">
    <subcellularLocation>
        <location evidence="1">Cell membrane</location>
        <topology evidence="1">Multi-pass membrane protein</topology>
    </subcellularLocation>
</comment>
<dbReference type="PANTHER" id="PTHR30572:SF18">
    <property type="entry name" value="ABC-TYPE MACROLIDE FAMILY EXPORT SYSTEM PERMEASE COMPONENT 2"/>
    <property type="match status" value="1"/>
</dbReference>
<dbReference type="InterPro" id="IPR050250">
    <property type="entry name" value="Macrolide_Exporter_MacB"/>
</dbReference>
<keyword evidence="3 6" id="KW-0812">Transmembrane</keyword>
<comment type="caution">
    <text evidence="9">The sequence shown here is derived from an EMBL/GenBank/DDBJ whole genome shotgun (WGS) entry which is preliminary data.</text>
</comment>